<comment type="caution">
    <text evidence="1">The sequence shown here is derived from an EMBL/GenBank/DDBJ whole genome shotgun (WGS) entry which is preliminary data.</text>
</comment>
<protein>
    <submittedName>
        <fullName evidence="1">Uncharacterized protein</fullName>
    </submittedName>
</protein>
<name>A0ACC3B9M0_9EURO</name>
<gene>
    <name evidence="1" type="ORF">N8T08_002284</name>
</gene>
<sequence length="112" mass="12715">MCLTGEKKLLVAYAVGFSFYAEMYLGFEEAWRGIDASGPSDSESSEDTDAAVYQDKIWQLSELIRMDGLNRTERLQADLACLRLLNPAIAHLTNRELGNTRIREDVRSRIQE</sequence>
<organism evidence="1 2">
    <name type="scientific">Aspergillus melleus</name>
    <dbReference type="NCBI Taxonomy" id="138277"/>
    <lineage>
        <taxon>Eukaryota</taxon>
        <taxon>Fungi</taxon>
        <taxon>Dikarya</taxon>
        <taxon>Ascomycota</taxon>
        <taxon>Pezizomycotina</taxon>
        <taxon>Eurotiomycetes</taxon>
        <taxon>Eurotiomycetidae</taxon>
        <taxon>Eurotiales</taxon>
        <taxon>Aspergillaceae</taxon>
        <taxon>Aspergillus</taxon>
        <taxon>Aspergillus subgen. Circumdati</taxon>
    </lineage>
</organism>
<dbReference type="Proteomes" id="UP001177260">
    <property type="component" value="Unassembled WGS sequence"/>
</dbReference>
<evidence type="ECO:0000313" key="1">
    <source>
        <dbReference type="EMBL" id="KAK1146957.1"/>
    </source>
</evidence>
<reference evidence="1 2" key="1">
    <citation type="journal article" date="2023" name="ACS Omega">
        <title>Identification of the Neoaspergillic Acid Biosynthesis Gene Cluster by Establishing an In Vitro CRISPR-Ribonucleoprotein Genetic System in Aspergillus melleus.</title>
        <authorList>
            <person name="Yuan B."/>
            <person name="Grau M.F."/>
            <person name="Murata R.M."/>
            <person name="Torok T."/>
            <person name="Venkateswaran K."/>
            <person name="Stajich J.E."/>
            <person name="Wang C.C.C."/>
        </authorList>
    </citation>
    <scope>NUCLEOTIDE SEQUENCE [LARGE SCALE GENOMIC DNA]</scope>
    <source>
        <strain evidence="1 2">IMV 1140</strain>
    </source>
</reference>
<keyword evidence="2" id="KW-1185">Reference proteome</keyword>
<proteinExistence type="predicted"/>
<dbReference type="EMBL" id="JAOPJF010000014">
    <property type="protein sequence ID" value="KAK1146957.1"/>
    <property type="molecule type" value="Genomic_DNA"/>
</dbReference>
<accession>A0ACC3B9M0</accession>
<evidence type="ECO:0000313" key="2">
    <source>
        <dbReference type="Proteomes" id="UP001177260"/>
    </source>
</evidence>